<dbReference type="RefSeq" id="XP_001712370.1">
    <property type="nucleotide sequence ID" value="XM_001712318.1"/>
</dbReference>
<keyword evidence="5" id="KW-0542">Nucleomorph</keyword>
<evidence type="ECO:0000259" key="4">
    <source>
        <dbReference type="Pfam" id="PF01974"/>
    </source>
</evidence>
<dbReference type="EMBL" id="CP000882">
    <property type="protein sequence ID" value="ABW98045.1"/>
    <property type="molecule type" value="Genomic_DNA"/>
</dbReference>
<dbReference type="InterPro" id="IPR036167">
    <property type="entry name" value="tRNA_intron_Endo_cat-like_sf"/>
</dbReference>
<dbReference type="GeneID" id="5739686"/>
<accession>A9BKP0</accession>
<dbReference type="GO" id="GO:0003676">
    <property type="term" value="F:nucleic acid binding"/>
    <property type="evidence" value="ECO:0007669"/>
    <property type="project" value="InterPro"/>
</dbReference>
<comment type="catalytic activity">
    <reaction evidence="3">
        <text>pretRNA = a 3'-half-tRNA molecule with a 5'-OH end + a 5'-half-tRNA molecule with a 2',3'-cyclic phosphate end + an intron with a 2',3'-cyclic phosphate and a 5'-hydroxyl terminus.</text>
        <dbReference type="EC" id="4.6.1.16"/>
    </reaction>
</comment>
<comment type="similarity">
    <text evidence="1">Belongs to the tRNA-intron endonuclease family.</text>
</comment>
<evidence type="ECO:0000256" key="1">
    <source>
        <dbReference type="ARBA" id="ARBA00008078"/>
    </source>
</evidence>
<evidence type="ECO:0000313" key="5">
    <source>
        <dbReference type="EMBL" id="ABW98045.1"/>
    </source>
</evidence>
<geneLocation type="nucleomorph" evidence="5"/>
<dbReference type="SUPFAM" id="SSF53032">
    <property type="entry name" value="tRNA-intron endonuclease catalytic domain-like"/>
    <property type="match status" value="1"/>
</dbReference>
<evidence type="ECO:0000313" key="6">
    <source>
        <dbReference type="Proteomes" id="UP000243127"/>
    </source>
</evidence>
<gene>
    <name evidence="5" type="ORF">HAN_2g218</name>
</gene>
<organism evidence="5 6">
    <name type="scientific">Hemiselmis andersenii</name>
    <name type="common">Cryptophyte alga</name>
    <dbReference type="NCBI Taxonomy" id="464988"/>
    <lineage>
        <taxon>Eukaryota</taxon>
        <taxon>Cryptophyceae</taxon>
        <taxon>Cryptomonadales</taxon>
        <taxon>Hemiselmidaceae</taxon>
        <taxon>Hemiselmis</taxon>
    </lineage>
</organism>
<dbReference type="GO" id="GO:0006388">
    <property type="term" value="P:tRNA splicing, via endonucleolytic cleavage and ligation"/>
    <property type="evidence" value="ECO:0007669"/>
    <property type="project" value="InterPro"/>
</dbReference>
<dbReference type="AlphaFoldDB" id="A9BKP0"/>
<evidence type="ECO:0000256" key="3">
    <source>
        <dbReference type="ARBA" id="ARBA00034031"/>
    </source>
</evidence>
<dbReference type="Proteomes" id="UP000243127">
    <property type="component" value="Nucleomorph 2"/>
</dbReference>
<dbReference type="InterPro" id="IPR011856">
    <property type="entry name" value="tRNA_endonuc-like_dom_sf"/>
</dbReference>
<feature type="domain" description="tRNA intron endonuclease catalytic" evidence="4">
    <location>
        <begin position="152"/>
        <end position="235"/>
    </location>
</feature>
<dbReference type="EC" id="4.6.1.16" evidence="2"/>
<name>A9BKP0_HEMAN</name>
<dbReference type="GO" id="GO:0000213">
    <property type="term" value="F:tRNA-intron lyase activity"/>
    <property type="evidence" value="ECO:0007669"/>
    <property type="project" value="UniProtKB-EC"/>
</dbReference>
<dbReference type="InterPro" id="IPR006677">
    <property type="entry name" value="tRNA_intron_Endonuc_cat-like"/>
</dbReference>
<dbReference type="Gene3D" id="3.40.1350.10">
    <property type="match status" value="1"/>
</dbReference>
<reference evidence="5 6" key="1">
    <citation type="journal article" date="2007" name="Proc. Natl. Acad. Sci. U.S.A.">
        <title>Nucleomorph genome of Hemiselmis andersenii reveals complete intron loss and compaction as a driver of protein structure and function.</title>
        <authorList>
            <person name="Lane C.E."/>
            <person name="van den Heuvel K."/>
            <person name="Kozera C."/>
            <person name="Curtis B.A."/>
            <person name="Parsons B.J."/>
            <person name="Bowman S."/>
            <person name="Archibald J.M."/>
        </authorList>
    </citation>
    <scope>NUCLEOTIDE SEQUENCE [LARGE SCALE GENOMIC DNA]</scope>
    <source>
        <strain evidence="5 6">CCMP644</strain>
    </source>
</reference>
<evidence type="ECO:0000256" key="2">
    <source>
        <dbReference type="ARBA" id="ARBA00012573"/>
    </source>
</evidence>
<protein>
    <recommendedName>
        <fullName evidence="2">tRNA-intron lyase</fullName>
        <ecNumber evidence="2">4.6.1.16</ecNumber>
    </recommendedName>
</protein>
<proteinExistence type="inferred from homology"/>
<dbReference type="GO" id="GO:0005634">
    <property type="term" value="C:nucleus"/>
    <property type="evidence" value="ECO:0007669"/>
    <property type="project" value="UniProtKB-ARBA"/>
</dbReference>
<sequence>MLLMTFEKNFFFKDFFLEKKKPIFKKIPARESNRNHLIHGKFFPENIKIYCKISSYFLLINKLTGFGKGNLSRSEPLFGHPNPSFNSIGRAARENCLNRVILELPWGLEIMEINFIESFFLNKIKILRIQGNFKKKKLKKIFKKIDPFFFWNFLIFQKTRNSLSFVKPGIKYGGNFIIYYGKLSYSDHIHSKSILIVENSNLKEISCVRCSFKKSIDWKNFQNKVRLAQQVSKKVNFIDFFWGKKKNWVLIEINLERFFPK</sequence>
<dbReference type="Pfam" id="PF01974">
    <property type="entry name" value="tRNA_int_endo"/>
    <property type="match status" value="1"/>
</dbReference>